<evidence type="ECO:0000313" key="2">
    <source>
        <dbReference type="Proteomes" id="UP000483820"/>
    </source>
</evidence>
<reference evidence="1 2" key="1">
    <citation type="submission" date="2019-12" db="EMBL/GenBank/DDBJ databases">
        <title>Chromosome-level assembly of the Caenorhabditis remanei genome.</title>
        <authorList>
            <person name="Teterina A.A."/>
            <person name="Willis J.H."/>
            <person name="Phillips P.C."/>
        </authorList>
    </citation>
    <scope>NUCLEOTIDE SEQUENCE [LARGE SCALE GENOMIC DNA]</scope>
    <source>
        <strain evidence="1 2">PX506</strain>
        <tissue evidence="1">Whole organism</tissue>
    </source>
</reference>
<evidence type="ECO:0000313" key="1">
    <source>
        <dbReference type="EMBL" id="KAF1746366.1"/>
    </source>
</evidence>
<comment type="caution">
    <text evidence="1">The sequence shown here is derived from an EMBL/GenBank/DDBJ whole genome shotgun (WGS) entry which is preliminary data.</text>
</comment>
<dbReference type="KEGG" id="crq:GCK72_022820"/>
<dbReference type="CTD" id="9798581"/>
<gene>
    <name evidence="1" type="ORF">GCK72_022820</name>
</gene>
<dbReference type="RefSeq" id="XP_003102985.2">
    <property type="nucleotide sequence ID" value="XM_003102937.2"/>
</dbReference>
<protein>
    <submittedName>
        <fullName evidence="1">Uncharacterized protein</fullName>
    </submittedName>
</protein>
<dbReference type="GeneID" id="9798581"/>
<dbReference type="AlphaFoldDB" id="A0A6A5FV21"/>
<sequence length="101" mass="10942">MIFEVPTKYFPPTTDAAKEVKKTAYVSPFEKFLRTEMASMNKVLGGSYNGTKSSLFDTIKSTISSSSKIFNSSSGIGLASALAEKMTNISSDSSTFFKLTL</sequence>
<dbReference type="Proteomes" id="UP000483820">
    <property type="component" value="Chromosome X"/>
</dbReference>
<organism evidence="1 2">
    <name type="scientific">Caenorhabditis remanei</name>
    <name type="common">Caenorhabditis vulgaris</name>
    <dbReference type="NCBI Taxonomy" id="31234"/>
    <lineage>
        <taxon>Eukaryota</taxon>
        <taxon>Metazoa</taxon>
        <taxon>Ecdysozoa</taxon>
        <taxon>Nematoda</taxon>
        <taxon>Chromadorea</taxon>
        <taxon>Rhabditida</taxon>
        <taxon>Rhabditina</taxon>
        <taxon>Rhabditomorpha</taxon>
        <taxon>Rhabditoidea</taxon>
        <taxon>Rhabditidae</taxon>
        <taxon>Peloderinae</taxon>
        <taxon>Caenorhabditis</taxon>
    </lineage>
</organism>
<proteinExistence type="predicted"/>
<name>A0A6A5FV21_CAERE</name>
<dbReference type="EMBL" id="WUAV01000006">
    <property type="protein sequence ID" value="KAF1746366.1"/>
    <property type="molecule type" value="Genomic_DNA"/>
</dbReference>
<accession>A0A6A5FV21</accession>